<dbReference type="Proteomes" id="UP000194422">
    <property type="component" value="Unassembled WGS sequence"/>
</dbReference>
<comment type="caution">
    <text evidence="2">The sequence shown here is derived from an EMBL/GenBank/DDBJ whole genome shotgun (WGS) entry which is preliminary data.</text>
</comment>
<protein>
    <submittedName>
        <fullName evidence="2">Uncharacterized protein</fullName>
    </submittedName>
</protein>
<evidence type="ECO:0000313" key="3">
    <source>
        <dbReference type="Proteomes" id="UP000194422"/>
    </source>
</evidence>
<evidence type="ECO:0000256" key="1">
    <source>
        <dbReference type="SAM" id="Phobius"/>
    </source>
</evidence>
<dbReference type="AlphaFoldDB" id="A0A7D8D5C2"/>
<evidence type="ECO:0000313" key="2">
    <source>
        <dbReference type="EMBL" id="SME20410.1"/>
    </source>
</evidence>
<gene>
    <name evidence="2" type="ORF">BACERE00174_03925</name>
</gene>
<keyword evidence="1" id="KW-0812">Transmembrane</keyword>
<keyword evidence="1" id="KW-0472">Membrane</keyword>
<proteinExistence type="predicted"/>
<organism evidence="2 3">
    <name type="scientific">Bacillus paranthracis</name>
    <dbReference type="NCBI Taxonomy" id="2026186"/>
    <lineage>
        <taxon>Bacteria</taxon>
        <taxon>Bacillati</taxon>
        <taxon>Bacillota</taxon>
        <taxon>Bacilli</taxon>
        <taxon>Bacillales</taxon>
        <taxon>Bacillaceae</taxon>
        <taxon>Bacillus</taxon>
        <taxon>Bacillus cereus group</taxon>
    </lineage>
</organism>
<keyword evidence="1" id="KW-1133">Transmembrane helix</keyword>
<feature type="transmembrane region" description="Helical" evidence="1">
    <location>
        <begin position="12"/>
        <end position="36"/>
    </location>
</feature>
<dbReference type="EMBL" id="FWYW01000083">
    <property type="protein sequence ID" value="SME20410.1"/>
    <property type="molecule type" value="Genomic_DNA"/>
</dbReference>
<sequence>MDFVEIVVLEFVVLHMNFVHIVALVLHIVLYIFVLVAEGKMVVVGKAVDYYRTYLFLLHDDAYHLVYGRTRKYVMKKCGRVTISNWVKIK</sequence>
<name>A0A7D8D5C2_9BACI</name>
<reference evidence="2 3" key="1">
    <citation type="submission" date="2017-04" db="EMBL/GenBank/DDBJ databases">
        <authorList>
            <person name="Criscuolo A."/>
        </authorList>
    </citation>
    <scope>NUCLEOTIDE SEQUENCE [LARGE SCALE GENOMIC DNA]</scope>
    <source>
        <strain evidence="2">16-00174</strain>
    </source>
</reference>
<accession>A0A7D8D5C2</accession>